<evidence type="ECO:0000256" key="2">
    <source>
        <dbReference type="ARBA" id="ARBA00010304"/>
    </source>
</evidence>
<dbReference type="PANTHER" id="PTHR23240">
    <property type="entry name" value="DNA CROSS-LINK REPAIR PROTEIN PSO2/SNM1-RELATED"/>
    <property type="match status" value="1"/>
</dbReference>
<sequence length="370" mass="42842">MCTSSFDGIISEVPGIAVDNFESFDKRAYFLSHCHRDHTQGLSDTRLKRHLDENKVYIYTSEVSAAIIATTADFAFVKDNVITLPLGTETIKLNETDYHKECYVQVTTIPAGHCFGSIMFLFRTTHKTVLFTGDFRISINDVSKLGQLHNKNGDPIFIDKMYVDTTFLNWKYDNFPRRSDSVQCALLEIKNWLNSSVDNLVALHTSAKYGYEFVFNEIFKQLGYRVYIGEGWNLYRLFQNQVPGVTNDAKSTRIHKCTNRNERYPHKCLPYDTSNKCFLYVHLSAMLWENFDLENFTHVRTSENRINICFPTHCSRSELVNFVSYFSPKQIIGFPNEYKVENVVKKSNIVFRPPKRSLRGDATIKVKKSR</sequence>
<evidence type="ECO:0000313" key="15">
    <source>
        <dbReference type="Proteomes" id="UP001153714"/>
    </source>
</evidence>
<organism evidence="14 15">
    <name type="scientific">Diatraea saccharalis</name>
    <name type="common">sugarcane borer</name>
    <dbReference type="NCBI Taxonomy" id="40085"/>
    <lineage>
        <taxon>Eukaryota</taxon>
        <taxon>Metazoa</taxon>
        <taxon>Ecdysozoa</taxon>
        <taxon>Arthropoda</taxon>
        <taxon>Hexapoda</taxon>
        <taxon>Insecta</taxon>
        <taxon>Pterygota</taxon>
        <taxon>Neoptera</taxon>
        <taxon>Endopterygota</taxon>
        <taxon>Lepidoptera</taxon>
        <taxon>Glossata</taxon>
        <taxon>Ditrysia</taxon>
        <taxon>Pyraloidea</taxon>
        <taxon>Crambidae</taxon>
        <taxon>Crambinae</taxon>
        <taxon>Diatraea</taxon>
    </lineage>
</organism>
<dbReference type="Pfam" id="PF07522">
    <property type="entry name" value="DRMBL"/>
    <property type="match status" value="1"/>
</dbReference>
<dbReference type="AlphaFoldDB" id="A0A9N9R6F3"/>
<keyword evidence="7" id="KW-0269">Exonuclease</keyword>
<dbReference type="GO" id="GO:0006303">
    <property type="term" value="P:double-strand break repair via nonhomologous end joining"/>
    <property type="evidence" value="ECO:0007669"/>
    <property type="project" value="TreeGrafter"/>
</dbReference>
<comment type="similarity">
    <text evidence="2">Belongs to the DNA repair metallo-beta-lactamase (DRMBL) family.</text>
</comment>
<dbReference type="GO" id="GO:0036297">
    <property type="term" value="P:interstrand cross-link repair"/>
    <property type="evidence" value="ECO:0007669"/>
    <property type="project" value="TreeGrafter"/>
</dbReference>
<dbReference type="GO" id="GO:0006310">
    <property type="term" value="P:DNA recombination"/>
    <property type="evidence" value="ECO:0007669"/>
    <property type="project" value="UniProtKB-KW"/>
</dbReference>
<dbReference type="Proteomes" id="UP001153714">
    <property type="component" value="Chromosome 22"/>
</dbReference>
<dbReference type="GO" id="GO:0003684">
    <property type="term" value="F:damaged DNA binding"/>
    <property type="evidence" value="ECO:0007669"/>
    <property type="project" value="TreeGrafter"/>
</dbReference>
<keyword evidence="4" id="KW-0255">Endonuclease</keyword>
<dbReference type="GO" id="GO:0004519">
    <property type="term" value="F:endonuclease activity"/>
    <property type="evidence" value="ECO:0007669"/>
    <property type="project" value="UniProtKB-KW"/>
</dbReference>
<keyword evidence="3" id="KW-0540">Nuclease</keyword>
<keyword evidence="9" id="KW-0234">DNA repair</keyword>
<gene>
    <name evidence="14" type="ORF">DIATSA_LOCUS8232</name>
</gene>
<dbReference type="OrthoDB" id="262529at2759"/>
<evidence type="ECO:0000256" key="3">
    <source>
        <dbReference type="ARBA" id="ARBA00022722"/>
    </source>
</evidence>
<dbReference type="InterPro" id="IPR011084">
    <property type="entry name" value="DRMBL"/>
</dbReference>
<reference evidence="14" key="2">
    <citation type="submission" date="2022-10" db="EMBL/GenBank/DDBJ databases">
        <authorList>
            <consortium name="ENA_rothamsted_submissions"/>
            <consortium name="culmorum"/>
            <person name="King R."/>
        </authorList>
    </citation>
    <scope>NUCLEOTIDE SEQUENCE</scope>
</reference>
<keyword evidence="6" id="KW-0378">Hydrolase</keyword>
<evidence type="ECO:0000256" key="4">
    <source>
        <dbReference type="ARBA" id="ARBA00022759"/>
    </source>
</evidence>
<reference evidence="14" key="1">
    <citation type="submission" date="2021-12" db="EMBL/GenBank/DDBJ databases">
        <authorList>
            <person name="King R."/>
        </authorList>
    </citation>
    <scope>NUCLEOTIDE SEQUENCE</scope>
</reference>
<keyword evidence="10" id="KW-0539">Nucleus</keyword>
<evidence type="ECO:0000256" key="5">
    <source>
        <dbReference type="ARBA" id="ARBA00022763"/>
    </source>
</evidence>
<comment type="subcellular location">
    <subcellularLocation>
        <location evidence="1">Nucleus</location>
    </subcellularLocation>
</comment>
<keyword evidence="8" id="KW-0233">DNA recombination</keyword>
<proteinExistence type="inferred from homology"/>
<evidence type="ECO:0000256" key="1">
    <source>
        <dbReference type="ARBA" id="ARBA00004123"/>
    </source>
</evidence>
<dbReference type="GO" id="GO:0000723">
    <property type="term" value="P:telomere maintenance"/>
    <property type="evidence" value="ECO:0007669"/>
    <property type="project" value="TreeGrafter"/>
</dbReference>
<evidence type="ECO:0000256" key="9">
    <source>
        <dbReference type="ARBA" id="ARBA00023204"/>
    </source>
</evidence>
<evidence type="ECO:0000256" key="11">
    <source>
        <dbReference type="ARBA" id="ARBA00039759"/>
    </source>
</evidence>
<evidence type="ECO:0000313" key="14">
    <source>
        <dbReference type="EMBL" id="CAG9790567.1"/>
    </source>
</evidence>
<dbReference type="SUPFAM" id="SSF56281">
    <property type="entry name" value="Metallo-hydrolase/oxidoreductase"/>
    <property type="match status" value="1"/>
</dbReference>
<evidence type="ECO:0000259" key="13">
    <source>
        <dbReference type="Pfam" id="PF07522"/>
    </source>
</evidence>
<evidence type="ECO:0000256" key="8">
    <source>
        <dbReference type="ARBA" id="ARBA00023172"/>
    </source>
</evidence>
<feature type="domain" description="DNA repair metallo-beta-lactamase" evidence="13">
    <location>
        <begin position="246"/>
        <end position="332"/>
    </location>
</feature>
<protein>
    <recommendedName>
        <fullName evidence="11">Protein artemis</fullName>
    </recommendedName>
    <alternativeName>
        <fullName evidence="12">DNA cross-link repair 1C protein</fullName>
    </alternativeName>
</protein>
<dbReference type="Gene3D" id="3.60.15.10">
    <property type="entry name" value="Ribonuclease Z/Hydroxyacylglutathione hydrolase-like"/>
    <property type="match status" value="1"/>
</dbReference>
<dbReference type="GO" id="GO:0005634">
    <property type="term" value="C:nucleus"/>
    <property type="evidence" value="ECO:0007669"/>
    <property type="project" value="UniProtKB-SubCell"/>
</dbReference>
<accession>A0A9N9R6F3</accession>
<keyword evidence="5" id="KW-0227">DNA damage</keyword>
<evidence type="ECO:0000256" key="10">
    <source>
        <dbReference type="ARBA" id="ARBA00023242"/>
    </source>
</evidence>
<keyword evidence="15" id="KW-1185">Reference proteome</keyword>
<dbReference type="EMBL" id="OU893353">
    <property type="protein sequence ID" value="CAG9790567.1"/>
    <property type="molecule type" value="Genomic_DNA"/>
</dbReference>
<evidence type="ECO:0000256" key="7">
    <source>
        <dbReference type="ARBA" id="ARBA00022839"/>
    </source>
</evidence>
<dbReference type="Gene3D" id="3.40.50.12650">
    <property type="match status" value="1"/>
</dbReference>
<dbReference type="InterPro" id="IPR036866">
    <property type="entry name" value="RibonucZ/Hydroxyglut_hydro"/>
</dbReference>
<evidence type="ECO:0000256" key="12">
    <source>
        <dbReference type="ARBA" id="ARBA00042677"/>
    </source>
</evidence>
<dbReference type="GO" id="GO:0035312">
    <property type="term" value="F:5'-3' DNA exonuclease activity"/>
    <property type="evidence" value="ECO:0007669"/>
    <property type="project" value="TreeGrafter"/>
</dbReference>
<name>A0A9N9R6F3_9NEOP</name>
<dbReference type="PANTHER" id="PTHR23240:SF8">
    <property type="entry name" value="PROTEIN ARTEMIS"/>
    <property type="match status" value="1"/>
</dbReference>
<evidence type="ECO:0000256" key="6">
    <source>
        <dbReference type="ARBA" id="ARBA00022801"/>
    </source>
</evidence>